<keyword evidence="2" id="KW-1003">Cell membrane</keyword>
<gene>
    <name evidence="7" type="ORF">H8706_00295</name>
</gene>
<dbReference type="EMBL" id="JACRTE010000001">
    <property type="protein sequence ID" value="MBC8595314.1"/>
    <property type="molecule type" value="Genomic_DNA"/>
</dbReference>
<sequence>MKNSIWGILSQIVVCVLSLFSRRVMIDTIGVEGVGLNAFLTSVITMLSLAELGIGTAIVYHMYLPLANGDTVQIKRLMNFYKTVYRAIAAAILVLGLILLPFMPKMAGDTSYSKSYISLIFVLFLLQTTSSYFFTYKRSLLSADQKQYVITLFDLGYKIFTVVLGIAVLKFTHELAYYLILLIISTVGENVFLSKKVDKMYPYILEKSEKLPKKECIEIARDVKNIFVAKLSAVVTTSTDSILINVMVGTVQTGLYSNYNIILSTLSSAVNQFASSMRGSIGNLVASETKEHIERVLSRLLFIMFLIGSFCACCLTGLIDPFIALAFGKNLTLGRLTVYVCIFNLYMTAVEIPVWSMVTASGLFKADKYISLLGTAVNLLVSYFLGKSLGMAGILIGTSCTFVIKFTLKIILFYNKFLKLSCIKIFIKNLLFACVTFFECFAVTLLTGRISLSNPYAEFAVFAVISAVVPIASGIVLFFKTEEFEYSVNLFKNTLAHILKR</sequence>
<feature type="transmembrane region" description="Helical" evidence="6">
    <location>
        <begin position="84"/>
        <end position="103"/>
    </location>
</feature>
<feature type="transmembrane region" description="Helical" evidence="6">
    <location>
        <begin position="459"/>
        <end position="479"/>
    </location>
</feature>
<evidence type="ECO:0000313" key="7">
    <source>
        <dbReference type="EMBL" id="MBC8595314.1"/>
    </source>
</evidence>
<dbReference type="InterPro" id="IPR050833">
    <property type="entry name" value="Poly_Biosynth_Transport"/>
</dbReference>
<feature type="transmembrane region" description="Helical" evidence="6">
    <location>
        <begin position="148"/>
        <end position="169"/>
    </location>
</feature>
<dbReference type="PANTHER" id="PTHR30250">
    <property type="entry name" value="PST FAMILY PREDICTED COLANIC ACID TRANSPORTER"/>
    <property type="match status" value="1"/>
</dbReference>
<feature type="transmembrane region" description="Helical" evidence="6">
    <location>
        <begin position="392"/>
        <end position="414"/>
    </location>
</feature>
<accession>A0A926FBG5</accession>
<feature type="transmembrane region" description="Helical" evidence="6">
    <location>
        <begin position="300"/>
        <end position="324"/>
    </location>
</feature>
<evidence type="ECO:0000256" key="3">
    <source>
        <dbReference type="ARBA" id="ARBA00022692"/>
    </source>
</evidence>
<keyword evidence="8" id="KW-1185">Reference proteome</keyword>
<protein>
    <submittedName>
        <fullName evidence="7">Oligosaccharide flippase family protein</fullName>
    </submittedName>
</protein>
<feature type="transmembrane region" description="Helical" evidence="6">
    <location>
        <begin position="336"/>
        <end position="357"/>
    </location>
</feature>
<comment type="subcellular location">
    <subcellularLocation>
        <location evidence="1">Cell membrane</location>
        <topology evidence="1">Multi-pass membrane protein</topology>
    </subcellularLocation>
</comment>
<name>A0A926FBG5_9FIRM</name>
<feature type="transmembrane region" description="Helical" evidence="6">
    <location>
        <begin position="115"/>
        <end position="136"/>
    </location>
</feature>
<dbReference type="GO" id="GO:0005886">
    <property type="term" value="C:plasma membrane"/>
    <property type="evidence" value="ECO:0007669"/>
    <property type="project" value="UniProtKB-SubCell"/>
</dbReference>
<feature type="transmembrane region" description="Helical" evidence="6">
    <location>
        <begin position="369"/>
        <end position="386"/>
    </location>
</feature>
<dbReference type="PANTHER" id="PTHR30250:SF26">
    <property type="entry name" value="PSMA PROTEIN"/>
    <property type="match status" value="1"/>
</dbReference>
<feature type="transmembrane region" description="Helical" evidence="6">
    <location>
        <begin position="175"/>
        <end position="193"/>
    </location>
</feature>
<evidence type="ECO:0000256" key="5">
    <source>
        <dbReference type="ARBA" id="ARBA00023136"/>
    </source>
</evidence>
<evidence type="ECO:0000256" key="4">
    <source>
        <dbReference type="ARBA" id="ARBA00022989"/>
    </source>
</evidence>
<dbReference type="InterPro" id="IPR002797">
    <property type="entry name" value="Polysacc_synth"/>
</dbReference>
<keyword evidence="5 6" id="KW-0472">Membrane</keyword>
<evidence type="ECO:0000256" key="2">
    <source>
        <dbReference type="ARBA" id="ARBA00022475"/>
    </source>
</evidence>
<evidence type="ECO:0000256" key="1">
    <source>
        <dbReference type="ARBA" id="ARBA00004651"/>
    </source>
</evidence>
<dbReference type="Proteomes" id="UP000647416">
    <property type="component" value="Unassembled WGS sequence"/>
</dbReference>
<feature type="transmembrane region" description="Helical" evidence="6">
    <location>
        <begin position="38"/>
        <end position="63"/>
    </location>
</feature>
<proteinExistence type="predicted"/>
<comment type="caution">
    <text evidence="7">The sequence shown here is derived from an EMBL/GenBank/DDBJ whole genome shotgun (WGS) entry which is preliminary data.</text>
</comment>
<organism evidence="7 8">
    <name type="scientific">Qingrenia yutianensis</name>
    <dbReference type="NCBI Taxonomy" id="2763676"/>
    <lineage>
        <taxon>Bacteria</taxon>
        <taxon>Bacillati</taxon>
        <taxon>Bacillota</taxon>
        <taxon>Clostridia</taxon>
        <taxon>Eubacteriales</taxon>
        <taxon>Oscillospiraceae</taxon>
        <taxon>Qingrenia</taxon>
    </lineage>
</organism>
<reference evidence="7" key="1">
    <citation type="submission" date="2020-08" db="EMBL/GenBank/DDBJ databases">
        <title>Genome public.</title>
        <authorList>
            <person name="Liu C."/>
            <person name="Sun Q."/>
        </authorList>
    </citation>
    <scope>NUCLEOTIDE SEQUENCE</scope>
    <source>
        <strain evidence="7">NSJ-50</strain>
    </source>
</reference>
<feature type="transmembrane region" description="Helical" evidence="6">
    <location>
        <begin position="426"/>
        <end position="447"/>
    </location>
</feature>
<evidence type="ECO:0000313" key="8">
    <source>
        <dbReference type="Proteomes" id="UP000647416"/>
    </source>
</evidence>
<keyword evidence="3 6" id="KW-0812">Transmembrane</keyword>
<dbReference type="AlphaFoldDB" id="A0A926FBG5"/>
<evidence type="ECO:0000256" key="6">
    <source>
        <dbReference type="SAM" id="Phobius"/>
    </source>
</evidence>
<dbReference type="Pfam" id="PF01943">
    <property type="entry name" value="Polysacc_synt"/>
    <property type="match status" value="1"/>
</dbReference>
<keyword evidence="4 6" id="KW-1133">Transmembrane helix</keyword>